<keyword evidence="7" id="KW-0645">Protease</keyword>
<dbReference type="Pfam" id="PF03412">
    <property type="entry name" value="Peptidase_C39"/>
    <property type="match status" value="1"/>
</dbReference>
<dbReference type="InterPro" id="IPR011527">
    <property type="entry name" value="ABC1_TM_dom"/>
</dbReference>
<keyword evidence="19" id="KW-1185">Reference proteome</keyword>
<keyword evidence="6" id="KW-0378">Hydrolase</keyword>
<dbReference type="GO" id="GO:0005524">
    <property type="term" value="F:ATP binding"/>
    <property type="evidence" value="ECO:0007669"/>
    <property type="project" value="UniProtKB-KW"/>
</dbReference>
<dbReference type="InterPro" id="IPR005074">
    <property type="entry name" value="Peptidase_C39"/>
</dbReference>
<dbReference type="GO" id="GO:0006508">
    <property type="term" value="P:proteolysis"/>
    <property type="evidence" value="ECO:0007669"/>
    <property type="project" value="InterPro"/>
</dbReference>
<gene>
    <name evidence="18" type="ORF">DA73_0241930</name>
    <name evidence="17" type="ORF">DA73_0400028025</name>
</gene>
<feature type="region of interest" description="Disordered" evidence="11">
    <location>
        <begin position="249"/>
        <end position="288"/>
    </location>
</feature>
<feature type="domain" description="Peptidase C39" evidence="16">
    <location>
        <begin position="316"/>
        <end position="435"/>
    </location>
</feature>
<evidence type="ECO:0000256" key="3">
    <source>
        <dbReference type="ARBA" id="ARBA00022475"/>
    </source>
</evidence>
<feature type="domain" description="ABC transmembrane type-1" evidence="15">
    <location>
        <begin position="468"/>
        <end position="747"/>
    </location>
</feature>
<keyword evidence="5" id="KW-0547">Nucleotide-binding</keyword>
<dbReference type="CDD" id="cd18568">
    <property type="entry name" value="ABC_6TM_HetC_like"/>
    <property type="match status" value="1"/>
</dbReference>
<dbReference type="Gene3D" id="3.90.70.10">
    <property type="entry name" value="Cysteine proteinases"/>
    <property type="match status" value="1"/>
</dbReference>
<reference evidence="17" key="2">
    <citation type="submission" date="2019-11" db="EMBL/GenBank/DDBJ databases">
        <title>Improved Assembly of Tolypothrix boutellei genome.</title>
        <authorList>
            <person name="Sarangi A.N."/>
            <person name="Mukherjee M."/>
            <person name="Ghosh S."/>
            <person name="Singh D."/>
            <person name="Das A."/>
            <person name="Kant S."/>
            <person name="Prusty A."/>
            <person name="Tripathy S."/>
        </authorList>
    </citation>
    <scope>NUCLEOTIDE SEQUENCE</scope>
    <source>
        <strain evidence="17">VB521301</strain>
    </source>
</reference>
<dbReference type="InterPro" id="IPR036640">
    <property type="entry name" value="ABC1_TM_sf"/>
</dbReference>
<dbReference type="EMBL" id="JHEG04000001">
    <property type="protein sequence ID" value="KAF3888901.1"/>
    <property type="molecule type" value="Genomic_DNA"/>
</dbReference>
<evidence type="ECO:0000256" key="6">
    <source>
        <dbReference type="ARBA" id="ARBA00022801"/>
    </source>
</evidence>
<dbReference type="AlphaFoldDB" id="A0A0C1QQ15"/>
<feature type="transmembrane region" description="Helical" evidence="12">
    <location>
        <begin position="462"/>
        <end position="485"/>
    </location>
</feature>
<keyword evidence="7" id="KW-0788">Thiol protease</keyword>
<dbReference type="SMART" id="SM00382">
    <property type="entry name" value="AAA"/>
    <property type="match status" value="1"/>
</dbReference>
<dbReference type="InterPro" id="IPR027417">
    <property type="entry name" value="P-loop_NTPase"/>
</dbReference>
<dbReference type="PROSITE" id="PS00211">
    <property type="entry name" value="ABC_TRANSPORTER_1"/>
    <property type="match status" value="1"/>
</dbReference>
<feature type="transmembrane region" description="Helical" evidence="12">
    <location>
        <begin position="575"/>
        <end position="600"/>
    </location>
</feature>
<reference evidence="18" key="1">
    <citation type="journal article" date="2015" name="Genome Announc.">
        <title>Draft Genome Sequence of Tolypothrix boutellei Strain VB521301.</title>
        <authorList>
            <person name="Chandrababunaidu M.M."/>
            <person name="Singh D."/>
            <person name="Sen D."/>
            <person name="Bhan S."/>
            <person name="Das S."/>
            <person name="Gupta A."/>
            <person name="Adhikary S.P."/>
            <person name="Tripathy S."/>
        </authorList>
    </citation>
    <scope>NUCLEOTIDE SEQUENCE</scope>
    <source>
        <strain evidence="18">VB521301</strain>
    </source>
</reference>
<dbReference type="Pfam" id="PF00027">
    <property type="entry name" value="cNMP_binding"/>
    <property type="match status" value="1"/>
</dbReference>
<dbReference type="CDD" id="cd02418">
    <property type="entry name" value="Peptidase_C39B"/>
    <property type="match status" value="1"/>
</dbReference>
<evidence type="ECO:0000256" key="1">
    <source>
        <dbReference type="ARBA" id="ARBA00004651"/>
    </source>
</evidence>
<evidence type="ECO:0000256" key="9">
    <source>
        <dbReference type="ARBA" id="ARBA00022989"/>
    </source>
</evidence>
<evidence type="ECO:0000313" key="17">
    <source>
        <dbReference type="EMBL" id="KAF3888901.1"/>
    </source>
</evidence>
<dbReference type="GO" id="GO:0008234">
    <property type="term" value="F:cysteine-type peptidase activity"/>
    <property type="evidence" value="ECO:0007669"/>
    <property type="project" value="UniProtKB-KW"/>
</dbReference>
<dbReference type="GO" id="GO:0005886">
    <property type="term" value="C:plasma membrane"/>
    <property type="evidence" value="ECO:0007669"/>
    <property type="project" value="UniProtKB-SubCell"/>
</dbReference>
<dbReference type="InterPro" id="IPR014710">
    <property type="entry name" value="RmlC-like_jellyroll"/>
</dbReference>
<dbReference type="FunFam" id="3.40.50.300:FF:000299">
    <property type="entry name" value="ABC transporter ATP-binding protein/permease"/>
    <property type="match status" value="1"/>
</dbReference>
<dbReference type="InterPro" id="IPR000595">
    <property type="entry name" value="cNMP-bd_dom"/>
</dbReference>
<feature type="domain" description="ABC transporter" evidence="14">
    <location>
        <begin position="782"/>
        <end position="1018"/>
    </location>
</feature>
<dbReference type="SUPFAM" id="SSF90123">
    <property type="entry name" value="ABC transporter transmembrane region"/>
    <property type="match status" value="1"/>
</dbReference>
<dbReference type="InterPro" id="IPR017871">
    <property type="entry name" value="ABC_transporter-like_CS"/>
</dbReference>
<keyword evidence="3" id="KW-1003">Cell membrane</keyword>
<evidence type="ECO:0000256" key="11">
    <source>
        <dbReference type="SAM" id="MobiDB-lite"/>
    </source>
</evidence>
<name>A0A0C1QQ15_9CYAN</name>
<dbReference type="PANTHER" id="PTHR43394:SF1">
    <property type="entry name" value="ATP-BINDING CASSETTE SUB-FAMILY B MEMBER 10, MITOCHONDRIAL"/>
    <property type="match status" value="1"/>
</dbReference>
<dbReference type="Pfam" id="PF00664">
    <property type="entry name" value="ABC_membrane"/>
    <property type="match status" value="1"/>
</dbReference>
<proteinExistence type="predicted"/>
<dbReference type="EMBL" id="JHEG02000059">
    <property type="protein sequence ID" value="KIE07609.1"/>
    <property type="molecule type" value="Genomic_DNA"/>
</dbReference>
<keyword evidence="4 12" id="KW-0812">Transmembrane</keyword>
<evidence type="ECO:0000259" key="14">
    <source>
        <dbReference type="PROSITE" id="PS50893"/>
    </source>
</evidence>
<dbReference type="Proteomes" id="UP000029738">
    <property type="component" value="Unassembled WGS sequence"/>
</dbReference>
<keyword evidence="9 12" id="KW-1133">Transmembrane helix</keyword>
<dbReference type="Gene3D" id="1.20.1560.10">
    <property type="entry name" value="ABC transporter type 1, transmembrane domain"/>
    <property type="match status" value="1"/>
</dbReference>
<dbReference type="InterPro" id="IPR018490">
    <property type="entry name" value="cNMP-bd_dom_sf"/>
</dbReference>
<organism evidence="18">
    <name type="scientific">Tolypothrix bouteillei VB521301</name>
    <dbReference type="NCBI Taxonomy" id="1479485"/>
    <lineage>
        <taxon>Bacteria</taxon>
        <taxon>Bacillati</taxon>
        <taxon>Cyanobacteriota</taxon>
        <taxon>Cyanophyceae</taxon>
        <taxon>Nostocales</taxon>
        <taxon>Tolypothrichaceae</taxon>
        <taxon>Tolypothrix</taxon>
    </lineage>
</organism>
<dbReference type="InterPro" id="IPR003439">
    <property type="entry name" value="ABC_transporter-like_ATP-bd"/>
</dbReference>
<evidence type="ECO:0000256" key="4">
    <source>
        <dbReference type="ARBA" id="ARBA00022692"/>
    </source>
</evidence>
<dbReference type="SUPFAM" id="SSF51206">
    <property type="entry name" value="cAMP-binding domain-like"/>
    <property type="match status" value="1"/>
</dbReference>
<dbReference type="Pfam" id="PF00005">
    <property type="entry name" value="ABC_tran"/>
    <property type="match status" value="1"/>
</dbReference>
<sequence>MLPVFSEHLLGERITRVLGESLSEQEMAGCLASVEIVEPPIAKQFWQTVSTDPGIYIVLVGKVRLLDRDENLIATLGSEASFGETTLFSDSFQPYAARASTNLKLCYLKQEVLQVLIDRYPSIRERLLKRAELWDMVMLCHQNWQEMGNISDVPGMLKALSLFERHDIGDLQQATLPKDCKCLVLRKGELRHSKGQVLTPGKIYPTPQQDTWQVAQPTIAYIMRDANWLPALEHWQQLAEFVAPQEQPISVKDRKQRPVKPRSERSTSVGNVIPFPQRSLEPQPKQKKLKPYFPSPQVRAEHWWGRVTKQYPFFQQHSVSDCGAACLVMISRYWGKRFSLNRLRDLADTSRDGVSLRNLAAAAESLGYATRPVKATFDKLAQQPLPAIAHWEGKHFIVIYEITRKHVIVGDPAIGIRTLTAAEFKEDWSGYALLLQPTALLKDSKEEIKGFWKFYELLRPHFWVLLEIFVASVLIQLSGLVSPIFTQMLLDRVIVQGSFATLNAVALGMLVFGFFNIFVNAVRQYLMDHTATRISVAMLVGFIKHTLHLPLSFFESRCVGDITSRIQENHKIQSFLTGETLSVILDLLTLSIYLVIMFLYNWQMALVALLTVPPFFILVLSSTGILRRISNEIFYAGAEESSYLIQSLTGIRSIRSMGVEQSVRWKWEELLNNVVKKGFFAQIIGNRLQIISGSIHLLSSTALMWYGASLVIQQQLTIGQLVAFNMLLGNVLGPFQRLALLWNGLQEIMIATERINDVLEAKPEEDLENHPRQSLGQFRGHIRFENVTFRYNSQNETNVLQNLSFEIKPEQTVAVVGRSGSGKTTLSKLILGLYSPTEGKILVDGQDLNYIYLRSFRSQVGVVDQDTFLFSGTIRENLSIAHPEATLEEIMEAARLAGADEFIRQLPMGYESQIGEGGGLLSGGQRQRIAIARALLGNPRLLIFDEATSHLDTESERIIQNNLKTILKGRSSVIIAHRLSTIRNADLILVLDRGVLVESGTHEELIAKKGHYYYLNQQQFAQVG</sequence>
<evidence type="ECO:0000259" key="16">
    <source>
        <dbReference type="PROSITE" id="PS50990"/>
    </source>
</evidence>
<feature type="transmembrane region" description="Helical" evidence="12">
    <location>
        <begin position="497"/>
        <end position="522"/>
    </location>
</feature>
<feature type="domain" description="Cyclic nucleotide-binding" evidence="13">
    <location>
        <begin position="55"/>
        <end position="129"/>
    </location>
</feature>
<feature type="transmembrane region" description="Helical" evidence="12">
    <location>
        <begin position="606"/>
        <end position="626"/>
    </location>
</feature>
<evidence type="ECO:0000256" key="5">
    <source>
        <dbReference type="ARBA" id="ARBA00022741"/>
    </source>
</evidence>
<keyword evidence="10 12" id="KW-0472">Membrane</keyword>
<dbReference type="InterPro" id="IPR039421">
    <property type="entry name" value="Type_1_exporter"/>
</dbReference>
<dbReference type="PROSITE" id="PS50893">
    <property type="entry name" value="ABC_TRANSPORTER_2"/>
    <property type="match status" value="1"/>
</dbReference>
<accession>A0A0C1QQ15</accession>
<dbReference type="STRING" id="1479485.DA73_0241930"/>
<dbReference type="PROSITE" id="PS50929">
    <property type="entry name" value="ABC_TM1F"/>
    <property type="match status" value="1"/>
</dbReference>
<dbReference type="PANTHER" id="PTHR43394">
    <property type="entry name" value="ATP-DEPENDENT PERMEASE MDL1, MITOCHONDRIAL"/>
    <property type="match status" value="1"/>
</dbReference>
<dbReference type="OrthoDB" id="437054at2"/>
<dbReference type="PROSITE" id="PS50042">
    <property type="entry name" value="CNMP_BINDING_3"/>
    <property type="match status" value="1"/>
</dbReference>
<evidence type="ECO:0000256" key="8">
    <source>
        <dbReference type="ARBA" id="ARBA00022840"/>
    </source>
</evidence>
<dbReference type="RefSeq" id="WP_038090410.1">
    <property type="nucleotide sequence ID" value="NZ_JHEG04000001.1"/>
</dbReference>
<dbReference type="SUPFAM" id="SSF52540">
    <property type="entry name" value="P-loop containing nucleoside triphosphate hydrolases"/>
    <property type="match status" value="1"/>
</dbReference>
<keyword evidence="8 18" id="KW-0067">ATP-binding</keyword>
<evidence type="ECO:0000256" key="2">
    <source>
        <dbReference type="ARBA" id="ARBA00022448"/>
    </source>
</evidence>
<evidence type="ECO:0000256" key="10">
    <source>
        <dbReference type="ARBA" id="ARBA00023136"/>
    </source>
</evidence>
<dbReference type="PROSITE" id="PS50990">
    <property type="entry name" value="PEPTIDASE_C39"/>
    <property type="match status" value="1"/>
</dbReference>
<keyword evidence="2" id="KW-0813">Transport</keyword>
<dbReference type="InterPro" id="IPR003593">
    <property type="entry name" value="AAA+_ATPase"/>
</dbReference>
<evidence type="ECO:0000259" key="15">
    <source>
        <dbReference type="PROSITE" id="PS50929"/>
    </source>
</evidence>
<protein>
    <submittedName>
        <fullName evidence="18">ABC transporter ATP-binding protein</fullName>
    </submittedName>
    <submittedName>
        <fullName evidence="17">ATP-binding cassette domain-containing protein</fullName>
    </submittedName>
</protein>
<comment type="caution">
    <text evidence="18">The sequence shown here is derived from an EMBL/GenBank/DDBJ whole genome shotgun (WGS) entry which is preliminary data.</text>
</comment>
<dbReference type="CDD" id="cd00038">
    <property type="entry name" value="CAP_ED"/>
    <property type="match status" value="1"/>
</dbReference>
<evidence type="ECO:0000313" key="18">
    <source>
        <dbReference type="EMBL" id="KIE07609.1"/>
    </source>
</evidence>
<dbReference type="Gene3D" id="3.40.50.300">
    <property type="entry name" value="P-loop containing nucleotide triphosphate hydrolases"/>
    <property type="match status" value="1"/>
</dbReference>
<dbReference type="Gene3D" id="2.60.120.10">
    <property type="entry name" value="Jelly Rolls"/>
    <property type="match status" value="1"/>
</dbReference>
<evidence type="ECO:0000256" key="12">
    <source>
        <dbReference type="SAM" id="Phobius"/>
    </source>
</evidence>
<evidence type="ECO:0000256" key="7">
    <source>
        <dbReference type="ARBA" id="ARBA00022807"/>
    </source>
</evidence>
<comment type="subcellular location">
    <subcellularLocation>
        <location evidence="1">Cell membrane</location>
        <topology evidence="1">Multi-pass membrane protein</topology>
    </subcellularLocation>
</comment>
<dbReference type="GO" id="GO:0015421">
    <property type="term" value="F:ABC-type oligopeptide transporter activity"/>
    <property type="evidence" value="ECO:0007669"/>
    <property type="project" value="TreeGrafter"/>
</dbReference>
<dbReference type="GO" id="GO:0016887">
    <property type="term" value="F:ATP hydrolysis activity"/>
    <property type="evidence" value="ECO:0007669"/>
    <property type="project" value="InterPro"/>
</dbReference>
<evidence type="ECO:0000313" key="19">
    <source>
        <dbReference type="Proteomes" id="UP000029738"/>
    </source>
</evidence>
<evidence type="ECO:0000259" key="13">
    <source>
        <dbReference type="PROSITE" id="PS50042"/>
    </source>
</evidence>